<proteinExistence type="predicted"/>
<dbReference type="RefSeq" id="WP_190014903.1">
    <property type="nucleotide sequence ID" value="NZ_BMUE01000003.1"/>
</dbReference>
<dbReference type="PROSITE" id="PS51534">
    <property type="entry name" value="SEFIR"/>
    <property type="match status" value="1"/>
</dbReference>
<dbReference type="EMBL" id="BMUE01000003">
    <property type="protein sequence ID" value="GGW44010.1"/>
    <property type="molecule type" value="Genomic_DNA"/>
</dbReference>
<dbReference type="AlphaFoldDB" id="A0A918J3V4"/>
<keyword evidence="3" id="KW-1185">Reference proteome</keyword>
<accession>A0A918J3V4</accession>
<comment type="caution">
    <text evidence="2">The sequence shown here is derived from an EMBL/GenBank/DDBJ whole genome shotgun (WGS) entry which is preliminary data.</text>
</comment>
<dbReference type="Proteomes" id="UP000620224">
    <property type="component" value="Unassembled WGS sequence"/>
</dbReference>
<evidence type="ECO:0000313" key="3">
    <source>
        <dbReference type="Proteomes" id="UP000620224"/>
    </source>
</evidence>
<dbReference type="GO" id="GO:0007165">
    <property type="term" value="P:signal transduction"/>
    <property type="evidence" value="ECO:0007669"/>
    <property type="project" value="InterPro"/>
</dbReference>
<sequence>MASCFVTSFAAAENPAYAARFHDDLAEEVSRLLGRKVDARKCDHTLSADERGSLVAEAGVLVVLCSPDYYLDEGCLDDWKLFQRRLDHVPARRRPARPPERVLVRWHRIDELPGGRPRPPMLTGDVMAPYNKVGLYRVVRNQGPDSSAYRHVLRELAAAVRKGLTAALPPLPAAERVARTAPLPPPRQPSVRTSLTAAVQQAPQTAVTALRESAPLVFVSYAHDDARHSAEVSSLAQLLKDAGLTVVLDQDVAHEPQIWLRWMADNLEAADFILTVASPAYRRRLKQREQPGKGMGATWEGGYVLDQVYGNPGTWQKRILRVLFPRFGEEALPDFPGSRSATVYLIDPVTGQGDLDQLLGYLRRGSPSPL</sequence>
<reference evidence="2" key="1">
    <citation type="journal article" date="2014" name="Int. J. Syst. Evol. Microbiol.">
        <title>Complete genome sequence of Corynebacterium casei LMG S-19264T (=DSM 44701T), isolated from a smear-ripened cheese.</title>
        <authorList>
            <consortium name="US DOE Joint Genome Institute (JGI-PGF)"/>
            <person name="Walter F."/>
            <person name="Albersmeier A."/>
            <person name="Kalinowski J."/>
            <person name="Ruckert C."/>
        </authorList>
    </citation>
    <scope>NUCLEOTIDE SEQUENCE</scope>
    <source>
        <strain evidence="2">JCM 4490</strain>
    </source>
</reference>
<name>A0A918J3V4_9ACTN</name>
<evidence type="ECO:0000313" key="2">
    <source>
        <dbReference type="EMBL" id="GGW44010.1"/>
    </source>
</evidence>
<feature type="domain" description="SEFIR" evidence="1">
    <location>
        <begin position="214"/>
        <end position="356"/>
    </location>
</feature>
<reference evidence="2" key="2">
    <citation type="submission" date="2020-09" db="EMBL/GenBank/DDBJ databases">
        <authorList>
            <person name="Sun Q."/>
            <person name="Ohkuma M."/>
        </authorList>
    </citation>
    <scope>NUCLEOTIDE SEQUENCE</scope>
    <source>
        <strain evidence="2">JCM 4490</strain>
    </source>
</reference>
<dbReference type="InterPro" id="IPR035897">
    <property type="entry name" value="Toll_tir_struct_dom_sf"/>
</dbReference>
<dbReference type="InterPro" id="IPR013568">
    <property type="entry name" value="SEFIR_dom"/>
</dbReference>
<gene>
    <name evidence="2" type="ORF">GCM10010503_20880</name>
</gene>
<dbReference type="Pfam" id="PF13676">
    <property type="entry name" value="TIR_2"/>
    <property type="match status" value="1"/>
</dbReference>
<dbReference type="Gene3D" id="3.40.50.11530">
    <property type="match status" value="1"/>
</dbReference>
<dbReference type="SUPFAM" id="SSF52200">
    <property type="entry name" value="Toll/Interleukin receptor TIR domain"/>
    <property type="match status" value="1"/>
</dbReference>
<organism evidence="2 3">
    <name type="scientific">Streptomyces lucensis JCM 4490</name>
    <dbReference type="NCBI Taxonomy" id="1306176"/>
    <lineage>
        <taxon>Bacteria</taxon>
        <taxon>Bacillati</taxon>
        <taxon>Actinomycetota</taxon>
        <taxon>Actinomycetes</taxon>
        <taxon>Kitasatosporales</taxon>
        <taxon>Streptomycetaceae</taxon>
        <taxon>Streptomyces</taxon>
    </lineage>
</organism>
<evidence type="ECO:0000259" key="1">
    <source>
        <dbReference type="PROSITE" id="PS51534"/>
    </source>
</evidence>
<dbReference type="InterPro" id="IPR000157">
    <property type="entry name" value="TIR_dom"/>
</dbReference>
<protein>
    <recommendedName>
        <fullName evidence="1">SEFIR domain-containing protein</fullName>
    </recommendedName>
</protein>